<organism evidence="2">
    <name type="scientific">Ditylum brightwellii</name>
    <dbReference type="NCBI Taxonomy" id="49249"/>
    <lineage>
        <taxon>Eukaryota</taxon>
        <taxon>Sar</taxon>
        <taxon>Stramenopiles</taxon>
        <taxon>Ochrophyta</taxon>
        <taxon>Bacillariophyta</taxon>
        <taxon>Mediophyceae</taxon>
        <taxon>Lithodesmiophycidae</taxon>
        <taxon>Lithodesmiales</taxon>
        <taxon>Lithodesmiaceae</taxon>
        <taxon>Ditylum</taxon>
    </lineage>
</organism>
<evidence type="ECO:0008006" key="3">
    <source>
        <dbReference type="Google" id="ProtNLM"/>
    </source>
</evidence>
<keyword evidence="1" id="KW-1133">Transmembrane helix</keyword>
<evidence type="ECO:0000313" key="2">
    <source>
        <dbReference type="EMBL" id="CAD9344754.1"/>
    </source>
</evidence>
<sequence length="159" mass="17706">MFSINTLLNRIDFSYPLVNVTAVFAYPFTLPEFGCLLFLNCLLFCSLLFSKYVQTSCGGGGDRCSWHKRSGATTGCECTCGSRKAYKKEGKDGKDGLHFSVVVVVVFILRKVVVMAKMCKIPTGDGRTRQEEEKGAECVEKNRQAETMIDVTDVEIRMC</sequence>
<name>A0A7S2ELT0_9STRA</name>
<feature type="transmembrane region" description="Helical" evidence="1">
    <location>
        <begin position="96"/>
        <end position="113"/>
    </location>
</feature>
<keyword evidence="1" id="KW-0472">Membrane</keyword>
<accession>A0A7S2ELT0</accession>
<evidence type="ECO:0000256" key="1">
    <source>
        <dbReference type="SAM" id="Phobius"/>
    </source>
</evidence>
<gene>
    <name evidence="2" type="ORF">DBRI1063_LOCUS18504</name>
</gene>
<dbReference type="EMBL" id="HBGN01028711">
    <property type="protein sequence ID" value="CAD9344754.1"/>
    <property type="molecule type" value="Transcribed_RNA"/>
</dbReference>
<dbReference type="AlphaFoldDB" id="A0A7S2ELT0"/>
<keyword evidence="1" id="KW-0812">Transmembrane</keyword>
<protein>
    <recommendedName>
        <fullName evidence="3">Transmembrane protein</fullName>
    </recommendedName>
</protein>
<reference evidence="2" key="1">
    <citation type="submission" date="2021-01" db="EMBL/GenBank/DDBJ databases">
        <authorList>
            <person name="Corre E."/>
            <person name="Pelletier E."/>
            <person name="Niang G."/>
            <person name="Scheremetjew M."/>
            <person name="Finn R."/>
            <person name="Kale V."/>
            <person name="Holt S."/>
            <person name="Cochrane G."/>
            <person name="Meng A."/>
            <person name="Brown T."/>
            <person name="Cohen L."/>
        </authorList>
    </citation>
    <scope>NUCLEOTIDE SEQUENCE</scope>
    <source>
        <strain evidence="2">Pop2</strain>
    </source>
</reference>
<proteinExistence type="predicted"/>